<reference evidence="1 2" key="1">
    <citation type="submission" date="2016-09" db="EMBL/GenBank/DDBJ databases">
        <title>Couchioplanes caeruleus draft genome sequence.</title>
        <authorList>
            <person name="Sheehan J."/>
            <person name="Caffrey P."/>
        </authorList>
    </citation>
    <scope>NUCLEOTIDE SEQUENCE [LARGE SCALE GENOMIC DNA]</scope>
    <source>
        <strain evidence="1 2">DSM 43634</strain>
    </source>
</reference>
<name>A0A1K0GEZ5_9ACTN</name>
<dbReference type="AlphaFoldDB" id="A0A1K0GEZ5"/>
<comment type="caution">
    <text evidence="1">The sequence shown here is derived from an EMBL/GenBank/DDBJ whole genome shotgun (WGS) entry which is preliminary data.</text>
</comment>
<dbReference type="EMBL" id="MEIA01000460">
    <property type="protein sequence ID" value="OJF10734.1"/>
    <property type="molecule type" value="Genomic_DNA"/>
</dbReference>
<evidence type="ECO:0000313" key="2">
    <source>
        <dbReference type="Proteomes" id="UP000182486"/>
    </source>
</evidence>
<gene>
    <name evidence="1" type="ORF">BG844_30185</name>
</gene>
<evidence type="ECO:0000313" key="1">
    <source>
        <dbReference type="EMBL" id="OJF10734.1"/>
    </source>
</evidence>
<proteinExistence type="predicted"/>
<protein>
    <submittedName>
        <fullName evidence="1">Uncharacterized protein</fullName>
    </submittedName>
</protein>
<organism evidence="1 2">
    <name type="scientific">Couchioplanes caeruleus subsp. caeruleus</name>
    <dbReference type="NCBI Taxonomy" id="56427"/>
    <lineage>
        <taxon>Bacteria</taxon>
        <taxon>Bacillati</taxon>
        <taxon>Actinomycetota</taxon>
        <taxon>Actinomycetes</taxon>
        <taxon>Micromonosporales</taxon>
        <taxon>Micromonosporaceae</taxon>
        <taxon>Couchioplanes</taxon>
    </lineage>
</organism>
<dbReference type="Proteomes" id="UP000182486">
    <property type="component" value="Unassembled WGS sequence"/>
</dbReference>
<sequence length="80" mass="8875">MASEQHGYEPVSLTDRLLSYYRDVVAMHADDPVIGACLVCRVPRCEDWRFASERLFAPAAREAEPIIPAPPQPQYGADAS</sequence>
<accession>A0A1K0GEZ5</accession>
<keyword evidence="2" id="KW-1185">Reference proteome</keyword>